<keyword evidence="5" id="KW-0539">Nucleus</keyword>
<evidence type="ECO:0000313" key="7">
    <source>
        <dbReference type="EMBL" id="KAF7290539.1"/>
    </source>
</evidence>
<evidence type="ECO:0000313" key="8">
    <source>
        <dbReference type="Proteomes" id="UP000636479"/>
    </source>
</evidence>
<evidence type="ECO:0000256" key="6">
    <source>
        <dbReference type="SAM" id="SignalP"/>
    </source>
</evidence>
<dbReference type="Proteomes" id="UP000636479">
    <property type="component" value="Unassembled WGS sequence"/>
</dbReference>
<keyword evidence="8" id="KW-1185">Reference proteome</keyword>
<keyword evidence="3" id="KW-0805">Transcription regulation</keyword>
<accession>A0A8H6S076</accession>
<evidence type="ECO:0000256" key="5">
    <source>
        <dbReference type="ARBA" id="ARBA00023242"/>
    </source>
</evidence>
<gene>
    <name evidence="7" type="ORF">MIND_01293800</name>
</gene>
<feature type="chain" id="PRO_5034304503" evidence="6">
    <location>
        <begin position="23"/>
        <end position="394"/>
    </location>
</feature>
<organism evidence="7 8">
    <name type="scientific">Mycena indigotica</name>
    <dbReference type="NCBI Taxonomy" id="2126181"/>
    <lineage>
        <taxon>Eukaryota</taxon>
        <taxon>Fungi</taxon>
        <taxon>Dikarya</taxon>
        <taxon>Basidiomycota</taxon>
        <taxon>Agaricomycotina</taxon>
        <taxon>Agaricomycetes</taxon>
        <taxon>Agaricomycetidae</taxon>
        <taxon>Agaricales</taxon>
        <taxon>Marasmiineae</taxon>
        <taxon>Mycenaceae</taxon>
        <taxon>Mycena</taxon>
    </lineage>
</organism>
<dbReference type="RefSeq" id="XP_037213899.1">
    <property type="nucleotide sequence ID" value="XM_037369401.1"/>
</dbReference>
<dbReference type="EMBL" id="JACAZF010000014">
    <property type="protein sequence ID" value="KAF7290539.1"/>
    <property type="molecule type" value="Genomic_DNA"/>
</dbReference>
<dbReference type="GO" id="GO:0005634">
    <property type="term" value="C:nucleus"/>
    <property type="evidence" value="ECO:0007669"/>
    <property type="project" value="UniProtKB-SubCell"/>
</dbReference>
<dbReference type="GeneID" id="59351917"/>
<dbReference type="OrthoDB" id="5600212at2759"/>
<keyword evidence="6" id="KW-0732">Signal</keyword>
<keyword evidence="2" id="KW-0479">Metal-binding</keyword>
<dbReference type="PANTHER" id="PTHR47338:SF5">
    <property type="entry name" value="ZN(II)2CYS6 TRANSCRIPTION FACTOR (EUROFUNG)"/>
    <property type="match status" value="1"/>
</dbReference>
<evidence type="ECO:0000256" key="2">
    <source>
        <dbReference type="ARBA" id="ARBA00022723"/>
    </source>
</evidence>
<evidence type="ECO:0000256" key="1">
    <source>
        <dbReference type="ARBA" id="ARBA00004123"/>
    </source>
</evidence>
<protein>
    <submittedName>
        <fullName evidence="7">Histone H4</fullName>
    </submittedName>
</protein>
<keyword evidence="4" id="KW-0804">Transcription</keyword>
<name>A0A8H6S076_9AGAR</name>
<comment type="subcellular location">
    <subcellularLocation>
        <location evidence="1">Nucleus</location>
    </subcellularLocation>
</comment>
<sequence length="394" mass="42373">MSLLSKLVATSLICFWINFLRADSFSWIQSPSLKQRFDDSPFGHGDRPAPALLAIVYLWGDIRSTRSNTYSFLQASIRHLVVNAPSSNFSSSPILVLQTIQAQVLLSLYYMYAALPAQGRHYASAAASLALTAGLHRLHAPPLSPQPPFALSRAAPILPPPADLIDAAVRNAAFWAVVIVNNCWIATQGSPSAISYSIPIETPWPGGTRAGSTISKFLNGHDSDGFTSIALLAKASTLVERIVSAGARISGIDPTAFNTLGQRLNEFYMLLPPLAYPVEPDRALLLAHGLTLFAIIQLHAPPRGARVRVRAAADTISKILQDVASSGMAPDPNPVLPATTAAAVYVHDINASHVASQEHREARDSLSRLIRSMRQLCSDSPVMQLCLETISATT</sequence>
<dbReference type="GO" id="GO:0000981">
    <property type="term" value="F:DNA-binding transcription factor activity, RNA polymerase II-specific"/>
    <property type="evidence" value="ECO:0007669"/>
    <property type="project" value="InterPro"/>
</dbReference>
<proteinExistence type="predicted"/>
<evidence type="ECO:0000256" key="4">
    <source>
        <dbReference type="ARBA" id="ARBA00023163"/>
    </source>
</evidence>
<comment type="caution">
    <text evidence="7">The sequence shown here is derived from an EMBL/GenBank/DDBJ whole genome shotgun (WGS) entry which is preliminary data.</text>
</comment>
<feature type="signal peptide" evidence="6">
    <location>
        <begin position="1"/>
        <end position="22"/>
    </location>
</feature>
<reference evidence="7" key="1">
    <citation type="submission" date="2020-05" db="EMBL/GenBank/DDBJ databases">
        <title>Mycena genomes resolve the evolution of fungal bioluminescence.</title>
        <authorList>
            <person name="Tsai I.J."/>
        </authorList>
    </citation>
    <scope>NUCLEOTIDE SEQUENCE</scope>
    <source>
        <strain evidence="7">171206Taipei</strain>
    </source>
</reference>
<dbReference type="GO" id="GO:0046872">
    <property type="term" value="F:metal ion binding"/>
    <property type="evidence" value="ECO:0007669"/>
    <property type="project" value="UniProtKB-KW"/>
</dbReference>
<dbReference type="AlphaFoldDB" id="A0A8H6S076"/>
<evidence type="ECO:0000256" key="3">
    <source>
        <dbReference type="ARBA" id="ARBA00023015"/>
    </source>
</evidence>
<dbReference type="PANTHER" id="PTHR47338">
    <property type="entry name" value="ZN(II)2CYS6 TRANSCRIPTION FACTOR (EUROFUNG)-RELATED"/>
    <property type="match status" value="1"/>
</dbReference>
<dbReference type="CDD" id="cd12148">
    <property type="entry name" value="fungal_TF_MHR"/>
    <property type="match status" value="1"/>
</dbReference>
<dbReference type="InterPro" id="IPR050815">
    <property type="entry name" value="TF_fung"/>
</dbReference>